<dbReference type="SUPFAM" id="SSF57667">
    <property type="entry name" value="beta-beta-alpha zinc fingers"/>
    <property type="match status" value="3"/>
</dbReference>
<keyword evidence="6" id="KW-0862">Zinc</keyword>
<dbReference type="Gene3D" id="3.30.160.60">
    <property type="entry name" value="Classic Zinc Finger"/>
    <property type="match status" value="5"/>
</dbReference>
<reference evidence="14" key="1">
    <citation type="submission" date="2021-01" db="EMBL/GenBank/DDBJ databases">
        <authorList>
            <person name="Li R."/>
            <person name="Bekaert M."/>
        </authorList>
    </citation>
    <scope>NUCLEOTIDE SEQUENCE</scope>
    <source>
        <strain evidence="14">Farmed</strain>
    </source>
</reference>
<dbReference type="InterPro" id="IPR036236">
    <property type="entry name" value="Znf_C2H2_sf"/>
</dbReference>
<evidence type="ECO:0000256" key="4">
    <source>
        <dbReference type="ARBA" id="ARBA00022737"/>
    </source>
</evidence>
<evidence type="ECO:0000256" key="5">
    <source>
        <dbReference type="ARBA" id="ARBA00022771"/>
    </source>
</evidence>
<dbReference type="GO" id="GO:0005634">
    <property type="term" value="C:nucleus"/>
    <property type="evidence" value="ECO:0007669"/>
    <property type="project" value="UniProtKB-SubCell"/>
</dbReference>
<feature type="domain" description="C2H2-type" evidence="13">
    <location>
        <begin position="1182"/>
        <end position="1209"/>
    </location>
</feature>
<dbReference type="Pfam" id="PF00096">
    <property type="entry name" value="zf-C2H2"/>
    <property type="match status" value="3"/>
</dbReference>
<feature type="region of interest" description="Disordered" evidence="12">
    <location>
        <begin position="51"/>
        <end position="76"/>
    </location>
</feature>
<feature type="compositionally biased region" description="Basic residues" evidence="12">
    <location>
        <begin position="484"/>
        <end position="504"/>
    </location>
</feature>
<proteinExistence type="predicted"/>
<dbReference type="Pfam" id="PF12874">
    <property type="entry name" value="zf-met"/>
    <property type="match status" value="1"/>
</dbReference>
<sequence length="1475" mass="164665">MKIKKKHVDLSAISHYLKCGQYPDGLSDSDKRGVRKRSKDFRLKDGALYFVRDPRSGDSSGGESDSGEKTPSSSSDLVWRKVLHQPEIIRKAFLECHVDDQGNHRSYDKTLKEFSDLYYLAKTIETVRTYIKECPVCQAYRHGTSVQNTPAGKTPSEREEHVAELMAALPFSENIGEVITHFWQKVEVDLFGPYKVIGGNLAYVVICLDSYSLWPEAKVIEYQDDIIPVAEILHFILSLVARYGMMHTLTFRKESFSRKDINGRFDLLTDEENTIDVEFGGCQDTDVIWKDLECDIGKFAKNYPRDWSKCIDLCLMPHRISRPEMAEYTPAFLVHNREPRLPTSISHRQANSDLDPNLTEVQMRATQSRLMKASKALSEIYLTGTPEKASSNADSPMLYYSPDEEDLAEPATPLSTPAMKDINGKLNHSNMDTSTPLDPPASSNKKATTALTVTPTSTRSKKSVTIAEEKSTKSQRGRGASTRSTRRHVVNRYSPKKGNNRKKRENRDVPLDDYYSALKLYVQHKRYPAGIKDDYKRVIRKMAQNYVIEKDVLYYKSGSKLKKTVMDELERFKLLKEAHVLENGTHLGRFRTLARLNDYYWKGMTVDALALVKTCPVCEHGNERRKSEGDPNPAQESFLNLIKEADAEPAPLKEEAQIKLYECLKQFLVGGNKKTANMTAEEIEYAEKESASYKLSADGLLYHIEHQGIDGLRKVIMTAAEKQKILTEIHILRTGIHRGVERTKAILHGNYFWVGMNRDLKEYLEKCCLTRVFPEDKKQKSQEDKLAKFAEYFMMDMNPANAVEDPTNLPSSDKEPENILTSVGLKEKTPNVEVKSNSLKTSDNRGNDDAMEEALVEAAQAAEANVAASANCLETADIAEPTTTITVVESITTPPPNTTSTSASEPDTVTITTASSEIATTDSVSASSTAIQSESQAAALTEAQAVDSNVVDASEMIKPTEVALPVSEKVVKTYSEVACNTEDSDVIDDLDDSEEEDLDEEVVTSKGVSGSSVNTMIVVPITSETGSPSNVNQTPKVVRSLSQRVHPRRLNDELKKDSKNVLDDAAANDMDEVQSAVNNLKSEVDDIEMPDDVATLTSMIQRRQTAVAGENVETPVTTVRASSSVVSLKRNFEEEEEEEGELEEGEVIKEECVSLNPSLTELGIQKGVKKVKGKRGKRKKQLACSICGALFGGPVTLQIHMSTHSGQKPFGCEVCGKRFTERKYVRIHMRRHTGEKPYLCSICGKGFPRTQSLQSHMMVHEKGVENPQKCEVCNRPFASENRLRAHMEAKHPAVPKVYKCAECNRVFTAMRSLKRHIEAHMGLKRYECQHCGRRFLRKEYLRSHASQHTGEVSPLPKRKKTTMPCPQLKITVGSNTYSVFTSDAAAVTPEQQETWVAAELVQNEEQVQDPNETARATESVEQSVEAPLFFIAPNQVEYEVECTSSGGTELTEADLTAINILAQATLNTPTALPLT</sequence>
<dbReference type="PROSITE" id="PS50157">
    <property type="entry name" value="ZINC_FINGER_C2H2_2"/>
    <property type="match status" value="6"/>
</dbReference>
<dbReference type="PANTHER" id="PTHR16515:SF49">
    <property type="entry name" value="GASTRULA ZINC FINGER PROTEIN XLCGF49.1-LIKE-RELATED"/>
    <property type="match status" value="1"/>
</dbReference>
<feature type="domain" description="C2H2-type" evidence="13">
    <location>
        <begin position="1326"/>
        <end position="1353"/>
    </location>
</feature>
<keyword evidence="3" id="KW-0479">Metal-binding</keyword>
<organism evidence="14 15">
    <name type="scientific">Acanthosepion pharaonis</name>
    <name type="common">Pharaoh cuttlefish</name>
    <name type="synonym">Sepia pharaonis</name>
    <dbReference type="NCBI Taxonomy" id="158019"/>
    <lineage>
        <taxon>Eukaryota</taxon>
        <taxon>Metazoa</taxon>
        <taxon>Spiralia</taxon>
        <taxon>Lophotrochozoa</taxon>
        <taxon>Mollusca</taxon>
        <taxon>Cephalopoda</taxon>
        <taxon>Coleoidea</taxon>
        <taxon>Decapodiformes</taxon>
        <taxon>Sepiida</taxon>
        <taxon>Sepiina</taxon>
        <taxon>Sepiidae</taxon>
        <taxon>Acanthosepion</taxon>
    </lineage>
</organism>
<feature type="domain" description="C2H2-type" evidence="13">
    <location>
        <begin position="1268"/>
        <end position="1291"/>
    </location>
</feature>
<keyword evidence="4" id="KW-0677">Repeat</keyword>
<accession>A0A812D933</accession>
<dbReference type="GO" id="GO:0008270">
    <property type="term" value="F:zinc ion binding"/>
    <property type="evidence" value="ECO:0007669"/>
    <property type="project" value="UniProtKB-KW"/>
</dbReference>
<dbReference type="EMBL" id="CAHIKZ030003205">
    <property type="protein sequence ID" value="CAE1297453.1"/>
    <property type="molecule type" value="Genomic_DNA"/>
</dbReference>
<feature type="compositionally biased region" description="Polar residues" evidence="12">
    <location>
        <begin position="426"/>
        <end position="447"/>
    </location>
</feature>
<dbReference type="GO" id="GO:0003677">
    <property type="term" value="F:DNA binding"/>
    <property type="evidence" value="ECO:0007669"/>
    <property type="project" value="UniProtKB-KW"/>
</dbReference>
<dbReference type="OrthoDB" id="654211at2759"/>
<dbReference type="SMART" id="SM00355">
    <property type="entry name" value="ZnF_C2H2"/>
    <property type="match status" value="6"/>
</dbReference>
<dbReference type="Proteomes" id="UP000597762">
    <property type="component" value="Unassembled WGS sequence"/>
</dbReference>
<keyword evidence="15" id="KW-1185">Reference proteome</keyword>
<keyword evidence="8" id="KW-0238">DNA-binding</keyword>
<keyword evidence="9" id="KW-0804">Transcription</keyword>
<keyword evidence="5 11" id="KW-0863">Zinc-finger</keyword>
<keyword evidence="10" id="KW-0539">Nucleus</keyword>
<dbReference type="InterPro" id="IPR041588">
    <property type="entry name" value="Integrase_H2C2"/>
</dbReference>
<evidence type="ECO:0000256" key="2">
    <source>
        <dbReference type="ARBA" id="ARBA00004123"/>
    </source>
</evidence>
<evidence type="ECO:0000256" key="7">
    <source>
        <dbReference type="ARBA" id="ARBA00023015"/>
    </source>
</evidence>
<comment type="subcellular location">
    <subcellularLocation>
        <location evidence="2">Nucleus</location>
    </subcellularLocation>
</comment>
<feature type="domain" description="C2H2-type" evidence="13">
    <location>
        <begin position="1210"/>
        <end position="1237"/>
    </location>
</feature>
<evidence type="ECO:0000256" key="3">
    <source>
        <dbReference type="ARBA" id="ARBA00022723"/>
    </source>
</evidence>
<dbReference type="Gene3D" id="1.10.340.70">
    <property type="match status" value="3"/>
</dbReference>
<gene>
    <name evidence="14" type="ORF">SPHA_52027</name>
</gene>
<dbReference type="Pfam" id="PF17921">
    <property type="entry name" value="Integrase_H2C2"/>
    <property type="match status" value="3"/>
</dbReference>
<dbReference type="PROSITE" id="PS00028">
    <property type="entry name" value="ZINC_FINGER_C2H2_1"/>
    <property type="match status" value="5"/>
</dbReference>
<feature type="domain" description="C2H2-type" evidence="13">
    <location>
        <begin position="1238"/>
        <end position="1260"/>
    </location>
</feature>
<evidence type="ECO:0000259" key="13">
    <source>
        <dbReference type="PROSITE" id="PS50157"/>
    </source>
</evidence>
<comment type="function">
    <text evidence="1">May be involved in transcriptional regulation.</text>
</comment>
<dbReference type="FunFam" id="3.30.160.60:FF:000097">
    <property type="entry name" value="Zinc finger protein"/>
    <property type="match status" value="1"/>
</dbReference>
<evidence type="ECO:0000313" key="14">
    <source>
        <dbReference type="EMBL" id="CAE1297453.1"/>
    </source>
</evidence>
<evidence type="ECO:0000256" key="12">
    <source>
        <dbReference type="SAM" id="MobiDB-lite"/>
    </source>
</evidence>
<feature type="domain" description="C2H2-type" evidence="13">
    <location>
        <begin position="1298"/>
        <end position="1325"/>
    </location>
</feature>
<evidence type="ECO:0000256" key="10">
    <source>
        <dbReference type="ARBA" id="ARBA00023242"/>
    </source>
</evidence>
<feature type="region of interest" description="Disordered" evidence="12">
    <location>
        <begin position="386"/>
        <end position="508"/>
    </location>
</feature>
<protein>
    <recommendedName>
        <fullName evidence="13">C2H2-type domain-containing protein</fullName>
    </recommendedName>
</protein>
<comment type="caution">
    <text evidence="14">The sequence shown here is derived from an EMBL/GenBank/DDBJ whole genome shotgun (WGS) entry which is preliminary data.</text>
</comment>
<evidence type="ECO:0000256" key="1">
    <source>
        <dbReference type="ARBA" id="ARBA00003767"/>
    </source>
</evidence>
<evidence type="ECO:0000313" key="15">
    <source>
        <dbReference type="Proteomes" id="UP000597762"/>
    </source>
</evidence>
<evidence type="ECO:0000256" key="11">
    <source>
        <dbReference type="PROSITE-ProRule" id="PRU00042"/>
    </source>
</evidence>
<name>A0A812D933_ACAPH</name>
<evidence type="ECO:0000256" key="8">
    <source>
        <dbReference type="ARBA" id="ARBA00023125"/>
    </source>
</evidence>
<dbReference type="PANTHER" id="PTHR16515">
    <property type="entry name" value="PR DOMAIN ZINC FINGER PROTEIN"/>
    <property type="match status" value="1"/>
</dbReference>
<dbReference type="GO" id="GO:0010468">
    <property type="term" value="P:regulation of gene expression"/>
    <property type="evidence" value="ECO:0007669"/>
    <property type="project" value="TreeGrafter"/>
</dbReference>
<evidence type="ECO:0000256" key="9">
    <source>
        <dbReference type="ARBA" id="ARBA00023163"/>
    </source>
</evidence>
<dbReference type="InterPro" id="IPR013087">
    <property type="entry name" value="Znf_C2H2_type"/>
</dbReference>
<feature type="compositionally biased region" description="Low complexity" evidence="12">
    <location>
        <begin position="448"/>
        <end position="458"/>
    </location>
</feature>
<keyword evidence="7" id="KW-0805">Transcription regulation</keyword>
<dbReference type="FunFam" id="3.30.160.60:FF:000875">
    <property type="entry name" value="zinc finger protein 236 isoform X7"/>
    <property type="match status" value="1"/>
</dbReference>
<evidence type="ECO:0000256" key="6">
    <source>
        <dbReference type="ARBA" id="ARBA00022833"/>
    </source>
</evidence>
<dbReference type="InterPro" id="IPR050331">
    <property type="entry name" value="Zinc_finger"/>
</dbReference>